<dbReference type="KEGG" id="blx:GS08_08810"/>
<dbReference type="GO" id="GO:0006310">
    <property type="term" value="P:DNA recombination"/>
    <property type="evidence" value="ECO:0007669"/>
    <property type="project" value="UniProtKB-KW"/>
</dbReference>
<dbReference type="RefSeq" id="WP_013141287.1">
    <property type="nucleotide sequence ID" value="NZ_CP008885.1"/>
</dbReference>
<evidence type="ECO:0000313" key="6">
    <source>
        <dbReference type="EMBL" id="AIF91192.1"/>
    </source>
</evidence>
<dbReference type="InterPro" id="IPR004107">
    <property type="entry name" value="Integrase_SAM-like_N"/>
</dbReference>
<protein>
    <recommendedName>
        <fullName evidence="5">Tyr recombinase domain-containing protein</fullName>
    </recommendedName>
</protein>
<reference evidence="6 7" key="2">
    <citation type="submission" date="2014-07" db="EMBL/GenBank/DDBJ databases">
        <title>Bifidobacterium longum genome.</title>
        <authorList>
            <person name="Yuan J."/>
            <person name="Wei X."/>
            <person name="Li H."/>
            <person name="Liu W."/>
            <person name="Wang X."/>
        </authorList>
    </citation>
    <scope>NUCLEOTIDE SEQUENCE [LARGE SCALE GENOMIC DNA]</scope>
    <source>
        <strain evidence="6 7">BXY01</strain>
    </source>
</reference>
<comment type="similarity">
    <text evidence="1">Belongs to the 'phage' integrase family.</text>
</comment>
<sequence>MPRKAKRNDFGSVKPRKTAHGVVYQARYKTPVEMIPRYPGARKEQYKTFADETEAYGWLAAEKRKIAAGVWEPPKAVAVRAAAKGVKFRDYATSWIENRRKPNGEALESSTKIKYTEKLENHLLKPFGDKTVAAIKPDDVQKWWDSYGANPPQVRSDAYTMLKSIMHTAETEPINEQGDTLIDRSPCRLRGTTVRKKHKTVTAELHEIKTVYEAMPERLALSIYLGGVMSLRIGEVLALRRGDVDLTKNVLHVAGSVKPAMKDGKQVIVRGKTKTANSDRYIDIPEALRPIFAEHLRYHTGRGKAALLFEAKKSGVMRENVFSYYWRQARATVPRLREGEMKFHDLRHTALQHLVENGATLNMVMAVAGHSDIKVAGKYQDGVTKSFSQQITGRISQQLEEVINSSASAATLETDTGNSMPASATIQGQTVNDETRALAGTLEGMALTVRIQVLKNLDAAKRSQVLSCFSPDVQVETMTQLLSEVA</sequence>
<evidence type="ECO:0000256" key="3">
    <source>
        <dbReference type="ARBA" id="ARBA00023125"/>
    </source>
</evidence>
<evidence type="ECO:0000256" key="4">
    <source>
        <dbReference type="ARBA" id="ARBA00023172"/>
    </source>
</evidence>
<keyword evidence="2" id="KW-0229">DNA integration</keyword>
<evidence type="ECO:0000259" key="5">
    <source>
        <dbReference type="PROSITE" id="PS51898"/>
    </source>
</evidence>
<dbReference type="PANTHER" id="PTHR30349:SF64">
    <property type="entry name" value="PROPHAGE INTEGRASE INTD-RELATED"/>
    <property type="match status" value="1"/>
</dbReference>
<evidence type="ECO:0000256" key="2">
    <source>
        <dbReference type="ARBA" id="ARBA00022908"/>
    </source>
</evidence>
<dbReference type="CDD" id="cd01189">
    <property type="entry name" value="INT_ICEBs1_C_like"/>
    <property type="match status" value="1"/>
</dbReference>
<dbReference type="SUPFAM" id="SSF56349">
    <property type="entry name" value="DNA breaking-rejoining enzymes"/>
    <property type="match status" value="1"/>
</dbReference>
<feature type="domain" description="Tyr recombinase" evidence="5">
    <location>
        <begin position="196"/>
        <end position="393"/>
    </location>
</feature>
<dbReference type="AlphaFoldDB" id="A0A7U4H6Z4"/>
<dbReference type="Pfam" id="PF14659">
    <property type="entry name" value="Phage_int_SAM_3"/>
    <property type="match status" value="1"/>
</dbReference>
<dbReference type="GO" id="GO:0003677">
    <property type="term" value="F:DNA binding"/>
    <property type="evidence" value="ECO:0007669"/>
    <property type="project" value="UniProtKB-KW"/>
</dbReference>
<dbReference type="InterPro" id="IPR050090">
    <property type="entry name" value="Tyrosine_recombinase_XerCD"/>
</dbReference>
<dbReference type="EMBL" id="CP008885">
    <property type="protein sequence ID" value="AIF91192.1"/>
    <property type="molecule type" value="Genomic_DNA"/>
</dbReference>
<dbReference type="Gene3D" id="1.10.443.10">
    <property type="entry name" value="Intergrase catalytic core"/>
    <property type="match status" value="1"/>
</dbReference>
<dbReference type="GO" id="GO:0015074">
    <property type="term" value="P:DNA integration"/>
    <property type="evidence" value="ECO:0007669"/>
    <property type="project" value="UniProtKB-KW"/>
</dbReference>
<keyword evidence="3" id="KW-0238">DNA-binding</keyword>
<dbReference type="InterPro" id="IPR011010">
    <property type="entry name" value="DNA_brk_join_enz"/>
</dbReference>
<name>A0A7U4H6Z4_BIFLN</name>
<evidence type="ECO:0000256" key="1">
    <source>
        <dbReference type="ARBA" id="ARBA00008857"/>
    </source>
</evidence>
<dbReference type="Pfam" id="PF00589">
    <property type="entry name" value="Phage_integrase"/>
    <property type="match status" value="1"/>
</dbReference>
<dbReference type="PANTHER" id="PTHR30349">
    <property type="entry name" value="PHAGE INTEGRASE-RELATED"/>
    <property type="match status" value="1"/>
</dbReference>
<dbReference type="Gene3D" id="1.10.150.130">
    <property type="match status" value="1"/>
</dbReference>
<organism evidence="6 7">
    <name type="scientific">Bifidobacterium longum</name>
    <dbReference type="NCBI Taxonomy" id="216816"/>
    <lineage>
        <taxon>Bacteria</taxon>
        <taxon>Bacillati</taxon>
        <taxon>Actinomycetota</taxon>
        <taxon>Actinomycetes</taxon>
        <taxon>Bifidobacteriales</taxon>
        <taxon>Bifidobacteriaceae</taxon>
        <taxon>Bifidobacterium</taxon>
    </lineage>
</organism>
<accession>A0A7U4H6Z4</accession>
<dbReference type="InterPro" id="IPR013762">
    <property type="entry name" value="Integrase-like_cat_sf"/>
</dbReference>
<dbReference type="InterPro" id="IPR010998">
    <property type="entry name" value="Integrase_recombinase_N"/>
</dbReference>
<reference evidence="6 7" key="1">
    <citation type="submission" date="2014-06" db="EMBL/GenBank/DDBJ databases">
        <authorList>
            <person name="Zhao X."/>
        </authorList>
    </citation>
    <scope>NUCLEOTIDE SEQUENCE [LARGE SCALE GENOMIC DNA]</scope>
    <source>
        <strain evidence="6 7">BXY01</strain>
    </source>
</reference>
<evidence type="ECO:0000313" key="7">
    <source>
        <dbReference type="Proteomes" id="UP000028505"/>
    </source>
</evidence>
<keyword evidence="4" id="KW-0233">DNA recombination</keyword>
<proteinExistence type="inferred from homology"/>
<dbReference type="PROSITE" id="PS51898">
    <property type="entry name" value="TYR_RECOMBINASE"/>
    <property type="match status" value="1"/>
</dbReference>
<dbReference type="Proteomes" id="UP000028505">
    <property type="component" value="Chromosome"/>
</dbReference>
<gene>
    <name evidence="6" type="ORF">GS08_08810</name>
</gene>
<dbReference type="InterPro" id="IPR002104">
    <property type="entry name" value="Integrase_catalytic"/>
</dbReference>